<evidence type="ECO:0008006" key="5">
    <source>
        <dbReference type="Google" id="ProtNLM"/>
    </source>
</evidence>
<sequence length="179" mass="17826">MRRTTLHRTTVTTLAAATLLLMGCGAQHGGSGGDGSGSPSSSPSATTPSSALPSTPSSASEPGTPSGTPPASPACTSHMELTAADNGRAVCLTRGGQIRLTLDGTRERPWSPVTASGDALKAANPGIAVLPGDAVAAYDAVTGGDAKLTSSRPMCPQHGSPGQMSCKSIEEWTVAVTVR</sequence>
<feature type="chain" id="PRO_5038349992" description="DUF4232 domain-containing protein" evidence="2">
    <location>
        <begin position="29"/>
        <end position="179"/>
    </location>
</feature>
<evidence type="ECO:0000256" key="2">
    <source>
        <dbReference type="SAM" id="SignalP"/>
    </source>
</evidence>
<dbReference type="EMBL" id="VJZD01000143">
    <property type="protein sequence ID" value="MPY35111.1"/>
    <property type="molecule type" value="Genomic_DNA"/>
</dbReference>
<name>A0A5N8VIU7_9ACTN</name>
<keyword evidence="2" id="KW-0732">Signal</keyword>
<dbReference type="AlphaFoldDB" id="A0A5N8VIU7"/>
<evidence type="ECO:0000256" key="1">
    <source>
        <dbReference type="SAM" id="MobiDB-lite"/>
    </source>
</evidence>
<reference evidence="3 4" key="1">
    <citation type="submission" date="2019-07" db="EMBL/GenBank/DDBJ databases">
        <title>New species of Amycolatopsis and Streptomyces.</title>
        <authorList>
            <person name="Duangmal K."/>
            <person name="Teo W.F.A."/>
            <person name="Lipun K."/>
        </authorList>
    </citation>
    <scope>NUCLEOTIDE SEQUENCE [LARGE SCALE GENOMIC DNA]</scope>
    <source>
        <strain evidence="3 4">NBRC 109810</strain>
    </source>
</reference>
<dbReference type="OrthoDB" id="4249545at2"/>
<dbReference type="RefSeq" id="WP_152892851.1">
    <property type="nucleotide sequence ID" value="NZ_VJZD01000143.1"/>
</dbReference>
<organism evidence="3 4">
    <name type="scientific">Streptomyces adustus</name>
    <dbReference type="NCBI Taxonomy" id="1609272"/>
    <lineage>
        <taxon>Bacteria</taxon>
        <taxon>Bacillati</taxon>
        <taxon>Actinomycetota</taxon>
        <taxon>Actinomycetes</taxon>
        <taxon>Kitasatosporales</taxon>
        <taxon>Streptomycetaceae</taxon>
        <taxon>Streptomyces</taxon>
    </lineage>
</organism>
<evidence type="ECO:0000313" key="4">
    <source>
        <dbReference type="Proteomes" id="UP000325849"/>
    </source>
</evidence>
<gene>
    <name evidence="3" type="ORF">FNH09_28870</name>
</gene>
<comment type="caution">
    <text evidence="3">The sequence shown here is derived from an EMBL/GenBank/DDBJ whole genome shotgun (WGS) entry which is preliminary data.</text>
</comment>
<proteinExistence type="predicted"/>
<dbReference type="Proteomes" id="UP000325849">
    <property type="component" value="Unassembled WGS sequence"/>
</dbReference>
<feature type="region of interest" description="Disordered" evidence="1">
    <location>
        <begin position="28"/>
        <end position="76"/>
    </location>
</feature>
<feature type="signal peptide" evidence="2">
    <location>
        <begin position="1"/>
        <end position="28"/>
    </location>
</feature>
<feature type="compositionally biased region" description="Low complexity" evidence="1">
    <location>
        <begin position="37"/>
        <end position="66"/>
    </location>
</feature>
<keyword evidence="4" id="KW-1185">Reference proteome</keyword>
<protein>
    <recommendedName>
        <fullName evidence="5">DUF4232 domain-containing protein</fullName>
    </recommendedName>
</protein>
<accession>A0A5N8VIU7</accession>
<dbReference type="PROSITE" id="PS51257">
    <property type="entry name" value="PROKAR_LIPOPROTEIN"/>
    <property type="match status" value="1"/>
</dbReference>
<evidence type="ECO:0000313" key="3">
    <source>
        <dbReference type="EMBL" id="MPY35111.1"/>
    </source>
</evidence>